<organism evidence="2 3">
    <name type="scientific">Candidatus Stercoripulliclostridium merdipullorum</name>
    <dbReference type="NCBI Taxonomy" id="2840952"/>
    <lineage>
        <taxon>Bacteria</taxon>
        <taxon>Bacillati</taxon>
        <taxon>Bacillota</taxon>
        <taxon>Clostridia</taxon>
        <taxon>Eubacteriales</taxon>
        <taxon>Candidatus Stercoripulliclostridium</taxon>
    </lineage>
</organism>
<name>A0A9D1SWJ7_9FIRM</name>
<feature type="coiled-coil region" evidence="1">
    <location>
        <begin position="20"/>
        <end position="54"/>
    </location>
</feature>
<dbReference type="AlphaFoldDB" id="A0A9D1SWJ7"/>
<comment type="caution">
    <text evidence="2">The sequence shown here is derived from an EMBL/GenBank/DDBJ whole genome shotgun (WGS) entry which is preliminary data.</text>
</comment>
<evidence type="ECO:0000313" key="3">
    <source>
        <dbReference type="Proteomes" id="UP000886891"/>
    </source>
</evidence>
<dbReference type="EMBL" id="DVOH01000011">
    <property type="protein sequence ID" value="HIU99692.1"/>
    <property type="molecule type" value="Genomic_DNA"/>
</dbReference>
<gene>
    <name evidence="2" type="ORF">IAB14_01095</name>
</gene>
<sequence length="196" mass="22708">MARLFWRKKKEKEDKDAQALRLQSERIAELKEEIGRLQKELSALRARESNVLEEVEFCRRLSADAEKEIRLRYTLEAERLDTFRKRWTGYVDGLKQESFGAALKEADERFDRCRNEIARYIAEDFFGGAGPEADLAAERLRLEEEPDDCDLSGREERVDDVLPDAELKALLGQLIDGEQAKAKRIVDNRAGARYNK</sequence>
<accession>A0A9D1SWJ7</accession>
<evidence type="ECO:0000313" key="2">
    <source>
        <dbReference type="EMBL" id="HIU99692.1"/>
    </source>
</evidence>
<protein>
    <submittedName>
        <fullName evidence="2">Uncharacterized protein</fullName>
    </submittedName>
</protein>
<keyword evidence="1" id="KW-0175">Coiled coil</keyword>
<reference evidence="2" key="1">
    <citation type="submission" date="2020-10" db="EMBL/GenBank/DDBJ databases">
        <authorList>
            <person name="Gilroy R."/>
        </authorList>
    </citation>
    <scope>NUCLEOTIDE SEQUENCE</scope>
    <source>
        <strain evidence="2">23406</strain>
    </source>
</reference>
<evidence type="ECO:0000256" key="1">
    <source>
        <dbReference type="SAM" id="Coils"/>
    </source>
</evidence>
<proteinExistence type="predicted"/>
<reference evidence="2" key="2">
    <citation type="journal article" date="2021" name="PeerJ">
        <title>Extensive microbial diversity within the chicken gut microbiome revealed by metagenomics and culture.</title>
        <authorList>
            <person name="Gilroy R."/>
            <person name="Ravi A."/>
            <person name="Getino M."/>
            <person name="Pursley I."/>
            <person name="Horton D.L."/>
            <person name="Alikhan N.F."/>
            <person name="Baker D."/>
            <person name="Gharbi K."/>
            <person name="Hall N."/>
            <person name="Watson M."/>
            <person name="Adriaenssens E.M."/>
            <person name="Foster-Nyarko E."/>
            <person name="Jarju S."/>
            <person name="Secka A."/>
            <person name="Antonio M."/>
            <person name="Oren A."/>
            <person name="Chaudhuri R.R."/>
            <person name="La Ragione R."/>
            <person name="Hildebrand F."/>
            <person name="Pallen M.J."/>
        </authorList>
    </citation>
    <scope>NUCLEOTIDE SEQUENCE</scope>
    <source>
        <strain evidence="2">23406</strain>
    </source>
</reference>
<dbReference type="Proteomes" id="UP000886891">
    <property type="component" value="Unassembled WGS sequence"/>
</dbReference>